<dbReference type="GO" id="GO:0070131">
    <property type="term" value="P:positive regulation of mitochondrial translation"/>
    <property type="evidence" value="ECO:0007669"/>
    <property type="project" value="TreeGrafter"/>
</dbReference>
<evidence type="ECO:0000259" key="11">
    <source>
        <dbReference type="PROSITE" id="PS51675"/>
    </source>
</evidence>
<evidence type="ECO:0000256" key="9">
    <source>
        <dbReference type="ARBA" id="ARBA00029803"/>
    </source>
</evidence>
<dbReference type="InterPro" id="IPR016195">
    <property type="entry name" value="Pol/histidinol_Pase-like"/>
</dbReference>
<evidence type="ECO:0000256" key="3">
    <source>
        <dbReference type="ARBA" id="ARBA00022679"/>
    </source>
</evidence>
<dbReference type="GO" id="GO:0005739">
    <property type="term" value="C:mitochondrion"/>
    <property type="evidence" value="ECO:0007669"/>
    <property type="project" value="UniProtKB-SubCell"/>
</dbReference>
<dbReference type="AlphaFoldDB" id="A0AA39LQG6"/>
<evidence type="ECO:0000256" key="1">
    <source>
        <dbReference type="ARBA" id="ARBA00004173"/>
    </source>
</evidence>
<sequence>MDVYEVEGSSSSLAPGNTSTDDGSPPLLHENPGVLDVGAEDFEWFCSEVQPITVIPASWLTDELKEKYKELLKFYTINENEQPVTLTSRDKLIKILVDPKGSAQHPRSEIDVIIEDIRKQPLIVDKIGYIVDNFPPLVRCYPQLAKEVIVSRIIRDYSLAEELCLVLSKMDIEVQTVETIYGVAVRCSELGLTIPSDLLGVWISRNITACESVLDDPYRTSRLVRLFCGLIIGLLTCKNPVTKELFDRSTELKSFSVKFSGFKEAGNMFQKLSAMMGHKFSFMSTSSAACPSKNGLENKFQFAEMNLRHTGNAERTLALVKRAVRMGYDSVVINIDVGDLMSNRCEEVHMDDDEPPKKKKKKPAGKGRFKQQADGIPEPFFIDPSKLDLSALEKAGKRFRQYSRLTVSLQDQALFHMLTHHEAVRKYDILAVRIDDEQILSTLTRKGDFVDLIVYDPTLTKIPWLTKGKLIMSCVENGIGFEISFAGALRDSSLRRQAFQNGRILMNMTRGGRGVIMGSGAEDVISIRAPYDVANMSLLFGAKPSDGRKFVAENARQILLRAESKKTVRGAIHVATMDNVPDALNDAAKGTALDRLKEVPEFAAQLKINEYSMNRIRAFCCQLLQRFAARGKTKPLEPPLEWEAPRLRTYPSKQLWSTLQDEQMTNLKHIVEETEKLSRIYSYFPSTISDADWINLTRIESAKQRLDHIKHLRRREIQKEKDKQKMALKRETRERRLMEMQKDDKQMLMVTNTAKMVSWRKQVEEQSYMRSLLVSKPPTIVFDCRFLPHLSMRGLNLTAMQLQYVISENRAKKEPWPMYFANCDFSLSPELVKAKQKHLTALDSPRVAVPEYTPKGITELFPRERIRYLSPNAEEELETIEDDDVFVIGGIVDRVVEHGIPLYASKEAAEADGVRSVKLPLDKYVKWESGTKYLTLVAVMHILQDVYATRGDWPEVLRRHIPRRNVTGPQEKNQIARAKHQRMREYDRRVLEALKQ</sequence>
<dbReference type="GO" id="GO:0032259">
    <property type="term" value="P:methylation"/>
    <property type="evidence" value="ECO:0007669"/>
    <property type="project" value="UniProtKB-KW"/>
</dbReference>
<evidence type="ECO:0000256" key="4">
    <source>
        <dbReference type="ARBA" id="ARBA00022691"/>
    </source>
</evidence>
<dbReference type="SUPFAM" id="SSF89550">
    <property type="entry name" value="PHP domain-like"/>
    <property type="match status" value="1"/>
</dbReference>
<dbReference type="GO" id="GO:0005654">
    <property type="term" value="C:nucleoplasm"/>
    <property type="evidence" value="ECO:0007669"/>
    <property type="project" value="TreeGrafter"/>
</dbReference>
<feature type="region of interest" description="Disordered" evidence="10">
    <location>
        <begin position="1"/>
        <end position="30"/>
    </location>
</feature>
<evidence type="ECO:0000256" key="10">
    <source>
        <dbReference type="SAM" id="MobiDB-lite"/>
    </source>
</evidence>
<reference evidence="12" key="1">
    <citation type="submission" date="2023-06" db="EMBL/GenBank/DDBJ databases">
        <title>Genomic analysis of the entomopathogenic nematode Steinernema hermaphroditum.</title>
        <authorList>
            <person name="Schwarz E.M."/>
            <person name="Heppert J.K."/>
            <person name="Baniya A."/>
            <person name="Schwartz H.T."/>
            <person name="Tan C.-H."/>
            <person name="Antoshechkin I."/>
            <person name="Sternberg P.W."/>
            <person name="Goodrich-Blair H."/>
            <person name="Dillman A.R."/>
        </authorList>
    </citation>
    <scope>NUCLEOTIDE SEQUENCE</scope>
    <source>
        <strain evidence="12">PS9179</strain>
        <tissue evidence="12">Whole animal</tissue>
    </source>
</reference>
<accession>A0AA39LQG6</accession>
<dbReference type="PANTHER" id="PTHR13563">
    <property type="entry name" value="TRNA (GUANINE-9-) METHYLTRANSFERASE"/>
    <property type="match status" value="1"/>
</dbReference>
<dbReference type="InterPro" id="IPR025812">
    <property type="entry name" value="Trm10_C_MTase_dom"/>
</dbReference>
<evidence type="ECO:0000256" key="7">
    <source>
        <dbReference type="ARBA" id="ARBA00023054"/>
    </source>
</evidence>
<gene>
    <name evidence="12" type="ORF">QR680_018092</name>
</gene>
<dbReference type="PANTHER" id="PTHR13563:SF5">
    <property type="entry name" value="TRNA METHYLTRANSFERASE 10 HOMOLOG C"/>
    <property type="match status" value="1"/>
</dbReference>
<dbReference type="GO" id="GO:0008168">
    <property type="term" value="F:methyltransferase activity"/>
    <property type="evidence" value="ECO:0007669"/>
    <property type="project" value="UniProtKB-KW"/>
</dbReference>
<dbReference type="InterPro" id="IPR002738">
    <property type="entry name" value="RNase_P_p30"/>
</dbReference>
<keyword evidence="3" id="KW-0808">Transferase</keyword>
<dbReference type="Gene3D" id="3.20.20.140">
    <property type="entry name" value="Metal-dependent hydrolases"/>
    <property type="match status" value="1"/>
</dbReference>
<dbReference type="Pfam" id="PF10155">
    <property type="entry name" value="CNOT11"/>
    <property type="match status" value="1"/>
</dbReference>
<comment type="caution">
    <text evidence="12">The sequence shown here is derived from an EMBL/GenBank/DDBJ whole genome shotgun (WGS) entry which is preliminary data.</text>
</comment>
<proteinExistence type="predicted"/>
<dbReference type="GO" id="GO:0030014">
    <property type="term" value="C:CCR4-NOT complex"/>
    <property type="evidence" value="ECO:0007669"/>
    <property type="project" value="InterPro"/>
</dbReference>
<keyword evidence="7" id="KW-0175">Coiled coil</keyword>
<keyword evidence="5" id="KW-0819">tRNA processing</keyword>
<dbReference type="EMBL" id="JAUCMV010000004">
    <property type="protein sequence ID" value="KAK0405620.1"/>
    <property type="molecule type" value="Genomic_DNA"/>
</dbReference>
<keyword evidence="13" id="KW-1185">Reference proteome</keyword>
<dbReference type="InterPro" id="IPR019312">
    <property type="entry name" value="CNOT11"/>
</dbReference>
<dbReference type="InterPro" id="IPR007356">
    <property type="entry name" value="tRNA_m1G_MeTrfase_euk"/>
</dbReference>
<dbReference type="Pfam" id="PF01876">
    <property type="entry name" value="RNase_P_p30"/>
    <property type="match status" value="1"/>
</dbReference>
<keyword evidence="8" id="KW-0496">Mitochondrion</keyword>
<evidence type="ECO:0000313" key="12">
    <source>
        <dbReference type="EMBL" id="KAK0405620.1"/>
    </source>
</evidence>
<dbReference type="InterPro" id="IPR038459">
    <property type="entry name" value="MT_TRM10-typ_sf"/>
</dbReference>
<keyword evidence="2" id="KW-0489">Methyltransferase</keyword>
<evidence type="ECO:0000256" key="8">
    <source>
        <dbReference type="ARBA" id="ARBA00023128"/>
    </source>
</evidence>
<organism evidence="12 13">
    <name type="scientific">Steinernema hermaphroditum</name>
    <dbReference type="NCBI Taxonomy" id="289476"/>
    <lineage>
        <taxon>Eukaryota</taxon>
        <taxon>Metazoa</taxon>
        <taxon>Ecdysozoa</taxon>
        <taxon>Nematoda</taxon>
        <taxon>Chromadorea</taxon>
        <taxon>Rhabditida</taxon>
        <taxon>Tylenchina</taxon>
        <taxon>Panagrolaimomorpha</taxon>
        <taxon>Strongyloidoidea</taxon>
        <taxon>Steinernematidae</taxon>
        <taxon>Steinernema</taxon>
    </lineage>
</organism>
<dbReference type="Gene3D" id="3.40.1280.30">
    <property type="match status" value="1"/>
</dbReference>
<dbReference type="Proteomes" id="UP001175271">
    <property type="component" value="Unassembled WGS sequence"/>
</dbReference>
<dbReference type="GO" id="GO:0000049">
    <property type="term" value="F:tRNA binding"/>
    <property type="evidence" value="ECO:0007669"/>
    <property type="project" value="TreeGrafter"/>
</dbReference>
<dbReference type="GO" id="GO:0097745">
    <property type="term" value="P:mitochondrial tRNA 5'-end processing"/>
    <property type="evidence" value="ECO:0007669"/>
    <property type="project" value="TreeGrafter"/>
</dbReference>
<evidence type="ECO:0000313" key="13">
    <source>
        <dbReference type="Proteomes" id="UP001175271"/>
    </source>
</evidence>
<feature type="compositionally biased region" description="Polar residues" evidence="10">
    <location>
        <begin position="8"/>
        <end position="22"/>
    </location>
</feature>
<keyword evidence="6" id="KW-0809">Transit peptide</keyword>
<name>A0AA39LQG6_9BILA</name>
<feature type="compositionally biased region" description="Basic residues" evidence="10">
    <location>
        <begin position="357"/>
        <end position="369"/>
    </location>
</feature>
<dbReference type="InterPro" id="IPR028564">
    <property type="entry name" value="MT_TRM10-typ"/>
</dbReference>
<protein>
    <recommendedName>
        <fullName evidence="9">RNA (guanine-9-)-methyltransferase domain-containing protein 1</fullName>
    </recommendedName>
</protein>
<evidence type="ECO:0000256" key="2">
    <source>
        <dbReference type="ARBA" id="ARBA00022603"/>
    </source>
</evidence>
<feature type="domain" description="SAM-dependent MTase TRM10-type" evidence="11">
    <location>
        <begin position="764"/>
        <end position="968"/>
    </location>
</feature>
<dbReference type="PROSITE" id="PS51675">
    <property type="entry name" value="SAM_MT_TRM10"/>
    <property type="match status" value="1"/>
</dbReference>
<evidence type="ECO:0000256" key="5">
    <source>
        <dbReference type="ARBA" id="ARBA00022694"/>
    </source>
</evidence>
<feature type="region of interest" description="Disordered" evidence="10">
    <location>
        <begin position="349"/>
        <end position="376"/>
    </location>
</feature>
<keyword evidence="4" id="KW-0949">S-adenosyl-L-methionine</keyword>
<dbReference type="CDD" id="cd18102">
    <property type="entry name" value="Trm10_MRRP1"/>
    <property type="match status" value="1"/>
</dbReference>
<comment type="subcellular location">
    <subcellularLocation>
        <location evidence="1">Mitochondrion</location>
    </subcellularLocation>
</comment>
<evidence type="ECO:0000256" key="6">
    <source>
        <dbReference type="ARBA" id="ARBA00022946"/>
    </source>
</evidence>